<name>A0A1M5FNM9_LOKAT</name>
<dbReference type="OrthoDB" id="7876201at2"/>
<evidence type="ECO:0000256" key="1">
    <source>
        <dbReference type="SAM" id="SignalP"/>
    </source>
</evidence>
<proteinExistence type="predicted"/>
<evidence type="ECO:0000313" key="3">
    <source>
        <dbReference type="Proteomes" id="UP000183987"/>
    </source>
</evidence>
<sequence>MTRTLNVSSVAALVLAGSVWASAQSPDYMREDCMVASHGFYQAVDARSETTYEGQRTDGTHAVKGLIYPENRVSDFQHFDDETSPFHFFRDHRATR</sequence>
<feature type="signal peptide" evidence="1">
    <location>
        <begin position="1"/>
        <end position="23"/>
    </location>
</feature>
<dbReference type="STRING" id="366533.SAMN05444339_1239"/>
<protein>
    <submittedName>
        <fullName evidence="2">Uncharacterized protein</fullName>
    </submittedName>
</protein>
<dbReference type="AlphaFoldDB" id="A0A1M5FNM9"/>
<dbReference type="RefSeq" id="WP_072858944.1">
    <property type="nucleotide sequence ID" value="NZ_FQUE01000023.1"/>
</dbReference>
<keyword evidence="3" id="KW-1185">Reference proteome</keyword>
<organism evidence="2 3">
    <name type="scientific">Loktanella atrilutea</name>
    <dbReference type="NCBI Taxonomy" id="366533"/>
    <lineage>
        <taxon>Bacteria</taxon>
        <taxon>Pseudomonadati</taxon>
        <taxon>Pseudomonadota</taxon>
        <taxon>Alphaproteobacteria</taxon>
        <taxon>Rhodobacterales</taxon>
        <taxon>Roseobacteraceae</taxon>
        <taxon>Loktanella</taxon>
    </lineage>
</organism>
<accession>A0A1M5FNM9</accession>
<reference evidence="3" key="1">
    <citation type="submission" date="2016-11" db="EMBL/GenBank/DDBJ databases">
        <authorList>
            <person name="Varghese N."/>
            <person name="Submissions S."/>
        </authorList>
    </citation>
    <scope>NUCLEOTIDE SEQUENCE [LARGE SCALE GENOMIC DNA]</scope>
    <source>
        <strain evidence="3">DSM 29326</strain>
    </source>
</reference>
<evidence type="ECO:0000313" key="2">
    <source>
        <dbReference type="EMBL" id="SHF93140.1"/>
    </source>
</evidence>
<feature type="chain" id="PRO_5012251543" evidence="1">
    <location>
        <begin position="24"/>
        <end position="96"/>
    </location>
</feature>
<dbReference type="EMBL" id="FQUE01000023">
    <property type="protein sequence ID" value="SHF93140.1"/>
    <property type="molecule type" value="Genomic_DNA"/>
</dbReference>
<gene>
    <name evidence="2" type="ORF">SAMN05444339_1239</name>
</gene>
<keyword evidence="1" id="KW-0732">Signal</keyword>
<dbReference type="Proteomes" id="UP000183987">
    <property type="component" value="Unassembled WGS sequence"/>
</dbReference>